<dbReference type="AlphaFoldDB" id="A0AAN6GRK1"/>
<dbReference type="CDD" id="cd10527">
    <property type="entry name" value="SET_LSMT"/>
    <property type="match status" value="1"/>
</dbReference>
<dbReference type="SUPFAM" id="SSF82199">
    <property type="entry name" value="SET domain"/>
    <property type="match status" value="1"/>
</dbReference>
<dbReference type="GO" id="GO:0016279">
    <property type="term" value="F:protein-lysine N-methyltransferase activity"/>
    <property type="evidence" value="ECO:0007669"/>
    <property type="project" value="TreeGrafter"/>
</dbReference>
<evidence type="ECO:0000313" key="2">
    <source>
        <dbReference type="Proteomes" id="UP001176517"/>
    </source>
</evidence>
<evidence type="ECO:0008006" key="3">
    <source>
        <dbReference type="Google" id="ProtNLM"/>
    </source>
</evidence>
<keyword evidence="2" id="KW-1185">Reference proteome</keyword>
<dbReference type="PANTHER" id="PTHR13271">
    <property type="entry name" value="UNCHARACTERIZED PUTATIVE METHYLTRANSFERASE"/>
    <property type="match status" value="1"/>
</dbReference>
<dbReference type="EMBL" id="JAPDMZ010000105">
    <property type="protein sequence ID" value="KAK0549768.1"/>
    <property type="molecule type" value="Genomic_DNA"/>
</dbReference>
<reference evidence="1" key="1">
    <citation type="journal article" date="2023" name="PhytoFront">
        <title>Draft Genome Resources of Seven Strains of Tilletia horrida, Causal Agent of Kernel Smut of Rice.</title>
        <authorList>
            <person name="Khanal S."/>
            <person name="Antony Babu S."/>
            <person name="Zhou X.G."/>
        </authorList>
    </citation>
    <scope>NUCLEOTIDE SEQUENCE</scope>
    <source>
        <strain evidence="1">TX6</strain>
    </source>
</reference>
<dbReference type="PANTHER" id="PTHR13271:SF34">
    <property type="entry name" value="N-LYSINE METHYLTRANSFERASE SETD6"/>
    <property type="match status" value="1"/>
</dbReference>
<evidence type="ECO:0000313" key="1">
    <source>
        <dbReference type="EMBL" id="KAK0549768.1"/>
    </source>
</evidence>
<proteinExistence type="predicted"/>
<comment type="caution">
    <text evidence="1">The sequence shown here is derived from an EMBL/GenBank/DDBJ whole genome shotgun (WGS) entry which is preliminary data.</text>
</comment>
<dbReference type="Gene3D" id="3.90.1410.10">
    <property type="entry name" value="set domain protein methyltransferase, domain 1"/>
    <property type="match status" value="1"/>
</dbReference>
<sequence>MSTSRRPRISDVSVHVRPKFDRFLDWCAENEVELHPELEICPSLEIPAVPQDEPDWTKDDVLHLGMSIKALKSEPGEDGNVFFVPIAEGPAARIPRSAILSPQSSSLRQLDPSFRPPAMGGTKLQNIQCSALAVPRLALCVLHEYLLGPASRWWPYLATLPPYGVDLPRMWRRDSPEYALISGSEVGHTLQRMQDVATDEDPDHCATDRFLRAYFDKDGANHLVKAHPTLIDLEAAESSGPAAPRLDQLHQTTKSRPLSRQQLWILYDRAASLVSTRAFVVDLFHVLAMVPIADAWHPDVEFICHDVVCTQCGSRRQCEHWRPEDDCEHTDENEDPDDALLLDGPNLRRHGMEVYNSYGELLPIPLLIRYGWSEDLDNVAHGDFAVRWACPLEDSADAIELREALKLPEQDISRVVDVVDLCLATTRDADPRHFHYIEEELADDMGIPAQDPILEKDSSDPSRPYFLDSHVINDRLWLLVLAAAVEQLKPGTLNKNRLLKLNAAWWQPKRKLSEPEQMGQRAIKILEELVKARIAKITTPFSSDMLSEIDRNIAGRTYVGSSATGAAARCVLGEKRGLDICLYTLQFDVARFERRQDLWRRYNF</sequence>
<protein>
    <recommendedName>
        <fullName evidence="3">SET domain-containing protein</fullName>
    </recommendedName>
</protein>
<dbReference type="InterPro" id="IPR046341">
    <property type="entry name" value="SET_dom_sf"/>
</dbReference>
<name>A0AAN6GRK1_9BASI</name>
<accession>A0AAN6GRK1</accession>
<dbReference type="InterPro" id="IPR050600">
    <property type="entry name" value="SETD3_SETD6_MTase"/>
</dbReference>
<organism evidence="1 2">
    <name type="scientific">Tilletia horrida</name>
    <dbReference type="NCBI Taxonomy" id="155126"/>
    <lineage>
        <taxon>Eukaryota</taxon>
        <taxon>Fungi</taxon>
        <taxon>Dikarya</taxon>
        <taxon>Basidiomycota</taxon>
        <taxon>Ustilaginomycotina</taxon>
        <taxon>Exobasidiomycetes</taxon>
        <taxon>Tilletiales</taxon>
        <taxon>Tilletiaceae</taxon>
        <taxon>Tilletia</taxon>
    </lineage>
</organism>
<dbReference type="Proteomes" id="UP001176517">
    <property type="component" value="Unassembled WGS sequence"/>
</dbReference>
<dbReference type="GO" id="GO:0005634">
    <property type="term" value="C:nucleus"/>
    <property type="evidence" value="ECO:0007669"/>
    <property type="project" value="TreeGrafter"/>
</dbReference>
<gene>
    <name evidence="1" type="ORF">OC846_003924</name>
</gene>